<dbReference type="GO" id="GO:0005886">
    <property type="term" value="C:plasma membrane"/>
    <property type="evidence" value="ECO:0007669"/>
    <property type="project" value="UniProtKB-SubCell"/>
</dbReference>
<gene>
    <name evidence="8" type="ORF">H0266_17190</name>
</gene>
<sequence length="126" mass="13469">MSQRVEWALLIARIILGVIMIAHGFQKIVGMEQTIQTFDQIGLPPIMAYATAWIEAIAGLTVLVGLYVVPSSILLGLTMIGAIVLVKLPMGLIGGYEFPLALLGFSIILALTGSRKWSLGNMIGST</sequence>
<evidence type="ECO:0000256" key="7">
    <source>
        <dbReference type="SAM" id="Phobius"/>
    </source>
</evidence>
<dbReference type="AlphaFoldDB" id="A0A838CXX1"/>
<keyword evidence="3" id="KW-1003">Cell membrane</keyword>
<dbReference type="InterPro" id="IPR032808">
    <property type="entry name" value="DoxX"/>
</dbReference>
<feature type="transmembrane region" description="Helical" evidence="7">
    <location>
        <begin position="46"/>
        <end position="66"/>
    </location>
</feature>
<keyword evidence="4 7" id="KW-0812">Transmembrane</keyword>
<reference evidence="8 9" key="1">
    <citation type="journal article" date="2004" name="Extremophiles">
        <title>Halobacillus locisalis sp. nov., a halophilic bacterium isolated from a marine solar saltern of the Yellow Sea in Korea.</title>
        <authorList>
            <person name="Yoon J.H."/>
            <person name="Kang K.H."/>
            <person name="Oh T.K."/>
            <person name="Park Y.H."/>
        </authorList>
    </citation>
    <scope>NUCLEOTIDE SEQUENCE [LARGE SCALE GENOMIC DNA]</scope>
    <source>
        <strain evidence="8 9">KCTC 3788</strain>
    </source>
</reference>
<evidence type="ECO:0000256" key="5">
    <source>
        <dbReference type="ARBA" id="ARBA00022989"/>
    </source>
</evidence>
<dbReference type="Pfam" id="PF07681">
    <property type="entry name" value="DoxX"/>
    <property type="match status" value="1"/>
</dbReference>
<accession>A0A838CXX1</accession>
<comment type="caution">
    <text evidence="8">The sequence shown here is derived from an EMBL/GenBank/DDBJ whole genome shotgun (WGS) entry which is preliminary data.</text>
</comment>
<proteinExistence type="inferred from homology"/>
<dbReference type="EMBL" id="JACEFG010000004">
    <property type="protein sequence ID" value="MBA2176625.1"/>
    <property type="molecule type" value="Genomic_DNA"/>
</dbReference>
<comment type="similarity">
    <text evidence="2">Belongs to the DoxX family.</text>
</comment>
<evidence type="ECO:0000256" key="3">
    <source>
        <dbReference type="ARBA" id="ARBA00022475"/>
    </source>
</evidence>
<evidence type="ECO:0000256" key="4">
    <source>
        <dbReference type="ARBA" id="ARBA00022692"/>
    </source>
</evidence>
<evidence type="ECO:0000256" key="1">
    <source>
        <dbReference type="ARBA" id="ARBA00004651"/>
    </source>
</evidence>
<keyword evidence="5 7" id="KW-1133">Transmembrane helix</keyword>
<dbReference type="RefSeq" id="WP_181473683.1">
    <property type="nucleotide sequence ID" value="NZ_JACEFG010000004.1"/>
</dbReference>
<feature type="transmembrane region" description="Helical" evidence="7">
    <location>
        <begin position="7"/>
        <end position="26"/>
    </location>
</feature>
<dbReference type="PANTHER" id="PTHR33452:SF1">
    <property type="entry name" value="INNER MEMBRANE PROTEIN YPHA-RELATED"/>
    <property type="match status" value="1"/>
</dbReference>
<evidence type="ECO:0000313" key="8">
    <source>
        <dbReference type="EMBL" id="MBA2176625.1"/>
    </source>
</evidence>
<organism evidence="8 9">
    <name type="scientific">Halobacillus locisalis</name>
    <dbReference type="NCBI Taxonomy" id="220753"/>
    <lineage>
        <taxon>Bacteria</taxon>
        <taxon>Bacillati</taxon>
        <taxon>Bacillota</taxon>
        <taxon>Bacilli</taxon>
        <taxon>Bacillales</taxon>
        <taxon>Bacillaceae</taxon>
        <taxon>Halobacillus</taxon>
    </lineage>
</organism>
<keyword evidence="6 7" id="KW-0472">Membrane</keyword>
<keyword evidence="9" id="KW-1185">Reference proteome</keyword>
<evidence type="ECO:0000256" key="6">
    <source>
        <dbReference type="ARBA" id="ARBA00023136"/>
    </source>
</evidence>
<name>A0A838CXX1_9BACI</name>
<comment type="subcellular location">
    <subcellularLocation>
        <location evidence="1">Cell membrane</location>
        <topology evidence="1">Multi-pass membrane protein</topology>
    </subcellularLocation>
</comment>
<evidence type="ECO:0000313" key="9">
    <source>
        <dbReference type="Proteomes" id="UP000571017"/>
    </source>
</evidence>
<dbReference type="PANTHER" id="PTHR33452">
    <property type="entry name" value="OXIDOREDUCTASE CATD-RELATED"/>
    <property type="match status" value="1"/>
</dbReference>
<dbReference type="Proteomes" id="UP000571017">
    <property type="component" value="Unassembled WGS sequence"/>
</dbReference>
<dbReference type="InterPro" id="IPR051907">
    <property type="entry name" value="DoxX-like_oxidoreductase"/>
</dbReference>
<evidence type="ECO:0000256" key="2">
    <source>
        <dbReference type="ARBA" id="ARBA00006679"/>
    </source>
</evidence>
<feature type="transmembrane region" description="Helical" evidence="7">
    <location>
        <begin position="73"/>
        <end position="90"/>
    </location>
</feature>
<protein>
    <submittedName>
        <fullName evidence="8">DoxX family protein</fullName>
    </submittedName>
</protein>